<comment type="caution">
    <text evidence="3">The sequence shown here is derived from an EMBL/GenBank/DDBJ whole genome shotgun (WGS) entry which is preliminary data.</text>
</comment>
<accession>A0A4Y2C905</accession>
<evidence type="ECO:0000313" key="4">
    <source>
        <dbReference type="Proteomes" id="UP000499080"/>
    </source>
</evidence>
<sequence length="89" mass="9997">MWWPIGKVSVSELEETQFYRKFTVYESLVPVIYDVVGKTSSRCVGVVRKFEEGVQAQLSSSSSGRGSKLRAPSQNRLRVASKRSVNITK</sequence>
<evidence type="ECO:0000313" key="3">
    <source>
        <dbReference type="EMBL" id="GBM00921.1"/>
    </source>
</evidence>
<feature type="region of interest" description="Disordered" evidence="1">
    <location>
        <begin position="58"/>
        <end position="89"/>
    </location>
</feature>
<name>A0A4Y2C905_ARAVE</name>
<dbReference type="EMBL" id="BGPR01085788">
    <property type="protein sequence ID" value="GBM00900.1"/>
    <property type="molecule type" value="Genomic_DNA"/>
</dbReference>
<evidence type="ECO:0000313" key="2">
    <source>
        <dbReference type="EMBL" id="GBM00900.1"/>
    </source>
</evidence>
<evidence type="ECO:0000256" key="1">
    <source>
        <dbReference type="SAM" id="MobiDB-lite"/>
    </source>
</evidence>
<protein>
    <submittedName>
        <fullName evidence="3">Uncharacterized protein</fullName>
    </submittedName>
</protein>
<gene>
    <name evidence="2" type="ORF">AVEN_242512_1</name>
    <name evidence="3" type="ORF">AVEN_40704_1</name>
</gene>
<dbReference type="EMBL" id="BGPR01085792">
    <property type="protein sequence ID" value="GBM00921.1"/>
    <property type="molecule type" value="Genomic_DNA"/>
</dbReference>
<reference evidence="3 4" key="1">
    <citation type="journal article" date="2019" name="Sci. Rep.">
        <title>Orb-weaving spider Araneus ventricosus genome elucidates the spidroin gene catalogue.</title>
        <authorList>
            <person name="Kono N."/>
            <person name="Nakamura H."/>
            <person name="Ohtoshi R."/>
            <person name="Moran D.A.P."/>
            <person name="Shinohara A."/>
            <person name="Yoshida Y."/>
            <person name="Fujiwara M."/>
            <person name="Mori M."/>
            <person name="Tomita M."/>
            <person name="Arakawa K."/>
        </authorList>
    </citation>
    <scope>NUCLEOTIDE SEQUENCE [LARGE SCALE GENOMIC DNA]</scope>
</reference>
<keyword evidence="4" id="KW-1185">Reference proteome</keyword>
<dbReference type="Proteomes" id="UP000499080">
    <property type="component" value="Unassembled WGS sequence"/>
</dbReference>
<dbReference type="AlphaFoldDB" id="A0A4Y2C905"/>
<proteinExistence type="predicted"/>
<organism evidence="3 4">
    <name type="scientific">Araneus ventricosus</name>
    <name type="common">Orbweaver spider</name>
    <name type="synonym">Epeira ventricosa</name>
    <dbReference type="NCBI Taxonomy" id="182803"/>
    <lineage>
        <taxon>Eukaryota</taxon>
        <taxon>Metazoa</taxon>
        <taxon>Ecdysozoa</taxon>
        <taxon>Arthropoda</taxon>
        <taxon>Chelicerata</taxon>
        <taxon>Arachnida</taxon>
        <taxon>Araneae</taxon>
        <taxon>Araneomorphae</taxon>
        <taxon>Entelegynae</taxon>
        <taxon>Araneoidea</taxon>
        <taxon>Araneidae</taxon>
        <taxon>Araneus</taxon>
    </lineage>
</organism>